<accession>A0A3E1F1C4</accession>
<dbReference type="PROSITE" id="PS50297">
    <property type="entry name" value="ANK_REP_REGION"/>
    <property type="match status" value="1"/>
</dbReference>
<dbReference type="SUPFAM" id="SSF48403">
    <property type="entry name" value="Ankyrin repeat"/>
    <property type="match status" value="1"/>
</dbReference>
<evidence type="ECO:0000313" key="3">
    <source>
        <dbReference type="EMBL" id="RFC55605.1"/>
    </source>
</evidence>
<evidence type="ECO:0000313" key="4">
    <source>
        <dbReference type="Proteomes" id="UP000257127"/>
    </source>
</evidence>
<dbReference type="SUPFAM" id="SSF53474">
    <property type="entry name" value="alpha/beta-Hydrolases"/>
    <property type="match status" value="1"/>
</dbReference>
<keyword evidence="1" id="KW-0040">ANK repeat</keyword>
<feature type="repeat" description="ANK" evidence="1">
    <location>
        <begin position="327"/>
        <end position="359"/>
    </location>
</feature>
<dbReference type="AlphaFoldDB" id="A0A3E1F1C4"/>
<dbReference type="GO" id="GO:0016787">
    <property type="term" value="F:hydrolase activity"/>
    <property type="evidence" value="ECO:0007669"/>
    <property type="project" value="UniProtKB-KW"/>
</dbReference>
<dbReference type="PROSITE" id="PS50088">
    <property type="entry name" value="ANK_REPEAT"/>
    <property type="match status" value="1"/>
</dbReference>
<dbReference type="PANTHER" id="PTHR43194">
    <property type="entry name" value="HYDROLASE ALPHA/BETA FOLD FAMILY"/>
    <property type="match status" value="1"/>
</dbReference>
<keyword evidence="3" id="KW-0378">Hydrolase</keyword>
<keyword evidence="4" id="KW-1185">Reference proteome</keyword>
<protein>
    <submittedName>
        <fullName evidence="3">Alpha/beta fold hydrolase</fullName>
    </submittedName>
</protein>
<sequence>MKKKLVKLASVLFPTTITKFAFDQLMNPQVRKLRQNELEVLDKAEKETFKFNDFDIQLYTWKGGGKTVFLIHGWEGQAGNFSDFIAPLLKDGYTIYAFDGPSHGFSSKGETSLLEFANLVGVLIDKYKVNNLISHSFGGVATTYALHNNPDLEIDKYALITTPDKFEERIDDVAEMVGINEKVKSKLITKLEKETNMDVLSLNVSDFVKNVNVKNAIIFHDKNDKVIPIERSRNVQKNWNVCDFKEVEGTGHFRILRTKEVIEGVVEYLAKKNKPSRPKKLTKKLEREFFKLIIDEEFDYSTKIQEYLIQFPALANSVVTGMSKGIDGFSSLMLAVRFYNFNAAKILVQNGANVNFIDSSDVRERHYPIFIDYIEMMRNLIEGKQPKLIESGFELWDLFDENGLDYSIKSISNDGCNTPDSYIEAFIRLIGVKYKNKHLVHNEYKYDPPNPSINIYRFSNESQDKSKESFYKRMAIRLLEKISVQQLKEVDASNYRSFSSAILPFYIENGYVDNYVLSLVNHLIKKKHGFELKNIKSLESFKMRSVEIGIERFSTIEYQYD</sequence>
<name>A0A3E1F1C4_9FLAO</name>
<reference evidence="3 4" key="1">
    <citation type="submission" date="2018-08" db="EMBL/GenBank/DDBJ databases">
        <title>The draft genome squence of Brumimicrobium sp. N62.</title>
        <authorList>
            <person name="Du Z.-J."/>
            <person name="Luo H.-R."/>
        </authorList>
    </citation>
    <scope>NUCLEOTIDE SEQUENCE [LARGE SCALE GENOMIC DNA]</scope>
    <source>
        <strain evidence="3 4">N62</strain>
    </source>
</reference>
<evidence type="ECO:0000256" key="1">
    <source>
        <dbReference type="PROSITE-ProRule" id="PRU00023"/>
    </source>
</evidence>
<comment type="caution">
    <text evidence="3">The sequence shown here is derived from an EMBL/GenBank/DDBJ whole genome shotgun (WGS) entry which is preliminary data.</text>
</comment>
<dbReference type="OrthoDB" id="9785847at2"/>
<dbReference type="InterPro" id="IPR000073">
    <property type="entry name" value="AB_hydrolase_1"/>
</dbReference>
<proteinExistence type="predicted"/>
<dbReference type="Gene3D" id="1.25.40.20">
    <property type="entry name" value="Ankyrin repeat-containing domain"/>
    <property type="match status" value="1"/>
</dbReference>
<dbReference type="EMBL" id="QURB01000001">
    <property type="protein sequence ID" value="RFC55605.1"/>
    <property type="molecule type" value="Genomic_DNA"/>
</dbReference>
<dbReference type="RefSeq" id="WP_116879440.1">
    <property type="nucleotide sequence ID" value="NZ_QURB01000001.1"/>
</dbReference>
<dbReference type="Gene3D" id="3.40.50.1820">
    <property type="entry name" value="alpha/beta hydrolase"/>
    <property type="match status" value="1"/>
</dbReference>
<dbReference type="InterPro" id="IPR002110">
    <property type="entry name" value="Ankyrin_rpt"/>
</dbReference>
<dbReference type="Proteomes" id="UP000257127">
    <property type="component" value="Unassembled WGS sequence"/>
</dbReference>
<feature type="domain" description="AB hydrolase-1" evidence="2">
    <location>
        <begin position="67"/>
        <end position="166"/>
    </location>
</feature>
<dbReference type="PANTHER" id="PTHR43194:SF2">
    <property type="entry name" value="PEROXISOMAL MEMBRANE PROTEIN LPX1"/>
    <property type="match status" value="1"/>
</dbReference>
<organism evidence="3 4">
    <name type="scientific">Brumimicrobium aurantiacum</name>
    <dbReference type="NCBI Taxonomy" id="1737063"/>
    <lineage>
        <taxon>Bacteria</taxon>
        <taxon>Pseudomonadati</taxon>
        <taxon>Bacteroidota</taxon>
        <taxon>Flavobacteriia</taxon>
        <taxon>Flavobacteriales</taxon>
        <taxon>Crocinitomicaceae</taxon>
        <taxon>Brumimicrobium</taxon>
    </lineage>
</organism>
<gene>
    <name evidence="3" type="ORF">DXU93_01345</name>
</gene>
<dbReference type="InterPro" id="IPR029058">
    <property type="entry name" value="AB_hydrolase_fold"/>
</dbReference>
<dbReference type="InterPro" id="IPR050228">
    <property type="entry name" value="Carboxylesterase_BioH"/>
</dbReference>
<dbReference type="InterPro" id="IPR036770">
    <property type="entry name" value="Ankyrin_rpt-contain_sf"/>
</dbReference>
<evidence type="ECO:0000259" key="2">
    <source>
        <dbReference type="Pfam" id="PF00561"/>
    </source>
</evidence>
<dbReference type="Pfam" id="PF00561">
    <property type="entry name" value="Abhydrolase_1"/>
    <property type="match status" value="1"/>
</dbReference>